<dbReference type="STRING" id="1777141.AWB80_07598"/>
<dbReference type="EMBL" id="FCOE02000051">
    <property type="protein sequence ID" value="SAK98965.1"/>
    <property type="molecule type" value="Genomic_DNA"/>
</dbReference>
<keyword evidence="2" id="KW-1185">Reference proteome</keyword>
<reference evidence="1" key="1">
    <citation type="submission" date="2016-01" db="EMBL/GenBank/DDBJ databases">
        <authorList>
            <person name="Peeters C."/>
        </authorList>
    </citation>
    <scope>NUCLEOTIDE SEQUENCE [LARGE SCALE GENOMIC DNA]</scope>
    <source>
        <strain evidence="1">LMG 29323</strain>
    </source>
</reference>
<gene>
    <name evidence="1" type="ORF">AWB80_07598</name>
</gene>
<dbReference type="Proteomes" id="UP000054911">
    <property type="component" value="Unassembled WGS sequence"/>
</dbReference>
<evidence type="ECO:0000313" key="1">
    <source>
        <dbReference type="EMBL" id="SAK98965.1"/>
    </source>
</evidence>
<name>A0A158DWI3_9BURK</name>
<organism evidence="1 2">
    <name type="scientific">Caballeronia pedi</name>
    <dbReference type="NCBI Taxonomy" id="1777141"/>
    <lineage>
        <taxon>Bacteria</taxon>
        <taxon>Pseudomonadati</taxon>
        <taxon>Pseudomonadota</taxon>
        <taxon>Betaproteobacteria</taxon>
        <taxon>Burkholderiales</taxon>
        <taxon>Burkholderiaceae</taxon>
        <taxon>Caballeronia</taxon>
    </lineage>
</organism>
<sequence length="60" mass="6758">MVKKVTISQHMLQPMTPVSRRQNGVRLVRDRSNRESDVGYVSVDHTKLERANSVVAGVHS</sequence>
<evidence type="ECO:0000313" key="2">
    <source>
        <dbReference type="Proteomes" id="UP000054911"/>
    </source>
</evidence>
<comment type="caution">
    <text evidence="1">The sequence shown here is derived from an EMBL/GenBank/DDBJ whole genome shotgun (WGS) entry which is preliminary data.</text>
</comment>
<proteinExistence type="predicted"/>
<accession>A0A158DWI3</accession>
<dbReference type="AlphaFoldDB" id="A0A158DWI3"/>
<protein>
    <submittedName>
        <fullName evidence="1">Uncharacterized protein</fullName>
    </submittedName>
</protein>